<dbReference type="RefSeq" id="XP_030977643.1">
    <property type="nucleotide sequence ID" value="XM_031129122.1"/>
</dbReference>
<sequence length="150" mass="15651">MHFTTTTILALAAATLTGAVPTPAGQAKSMVADVPQWTITDFTRTCDDADTECKVQFGIDTNAGGNSTATPCSYSVTAGSLASRASVANVDCGRYKVSSGWSGQFEVGFTTLSVVDSEKKLIVWPAYTDNQLVNGKAVSPDQSYAPQTLG</sequence>
<reference evidence="3" key="1">
    <citation type="journal article" date="2019" name="Mol. Biol. Evol.">
        <title>Blast fungal genomes show frequent chromosomal changes, gene gains and losses, and effector gene turnover.</title>
        <authorList>
            <person name="Gomez Luciano L.B."/>
            <person name="Jason Tsai I."/>
            <person name="Chuma I."/>
            <person name="Tosa Y."/>
            <person name="Chen Y.H."/>
            <person name="Li J.Y."/>
            <person name="Li M.Y."/>
            <person name="Jade Lu M.Y."/>
            <person name="Nakayashiki H."/>
            <person name="Li W.H."/>
        </authorList>
    </citation>
    <scope>NUCLEOTIDE SEQUENCE</scope>
    <source>
        <strain evidence="3">NI907</strain>
    </source>
</reference>
<reference evidence="3" key="2">
    <citation type="submission" date="2019-10" db="EMBL/GenBank/DDBJ databases">
        <authorList>
            <consortium name="NCBI Genome Project"/>
        </authorList>
    </citation>
    <scope>NUCLEOTIDE SEQUENCE</scope>
    <source>
        <strain evidence="3">NI907</strain>
    </source>
</reference>
<protein>
    <recommendedName>
        <fullName evidence="4">Surface protein 1</fullName>
    </recommendedName>
</protein>
<accession>A0A6P8ARV5</accession>
<evidence type="ECO:0008006" key="4">
    <source>
        <dbReference type="Google" id="ProtNLM"/>
    </source>
</evidence>
<evidence type="ECO:0000256" key="1">
    <source>
        <dbReference type="SAM" id="SignalP"/>
    </source>
</evidence>
<gene>
    <name evidence="3" type="ORF">PgNI_09133</name>
</gene>
<keyword evidence="1" id="KW-0732">Signal</keyword>
<feature type="chain" id="PRO_5028264722" description="Surface protein 1" evidence="1">
    <location>
        <begin position="20"/>
        <end position="150"/>
    </location>
</feature>
<keyword evidence="2" id="KW-1185">Reference proteome</keyword>
<reference evidence="3" key="3">
    <citation type="submission" date="2025-08" db="UniProtKB">
        <authorList>
            <consortium name="RefSeq"/>
        </authorList>
    </citation>
    <scope>IDENTIFICATION</scope>
    <source>
        <strain evidence="3">NI907</strain>
    </source>
</reference>
<dbReference type="KEGG" id="pgri:PgNI_09133"/>
<evidence type="ECO:0000313" key="3">
    <source>
        <dbReference type="RefSeq" id="XP_030977643.1"/>
    </source>
</evidence>
<dbReference type="PANTHER" id="PTHR39602">
    <property type="entry name" value="ACW-9"/>
    <property type="match status" value="1"/>
</dbReference>
<name>A0A6P8ARV5_PYRGI</name>
<evidence type="ECO:0000313" key="2">
    <source>
        <dbReference type="Proteomes" id="UP000515153"/>
    </source>
</evidence>
<feature type="signal peptide" evidence="1">
    <location>
        <begin position="1"/>
        <end position="19"/>
    </location>
</feature>
<organism evidence="2 3">
    <name type="scientific">Pyricularia grisea</name>
    <name type="common">Crabgrass-specific blast fungus</name>
    <name type="synonym">Magnaporthe grisea</name>
    <dbReference type="NCBI Taxonomy" id="148305"/>
    <lineage>
        <taxon>Eukaryota</taxon>
        <taxon>Fungi</taxon>
        <taxon>Dikarya</taxon>
        <taxon>Ascomycota</taxon>
        <taxon>Pezizomycotina</taxon>
        <taxon>Sordariomycetes</taxon>
        <taxon>Sordariomycetidae</taxon>
        <taxon>Magnaporthales</taxon>
        <taxon>Pyriculariaceae</taxon>
        <taxon>Pyricularia</taxon>
    </lineage>
</organism>
<dbReference type="Proteomes" id="UP000515153">
    <property type="component" value="Unplaced"/>
</dbReference>
<proteinExistence type="predicted"/>
<dbReference type="AlphaFoldDB" id="A0A6P8ARV5"/>
<dbReference type="GeneID" id="41964030"/>
<dbReference type="PANTHER" id="PTHR39602:SF2">
    <property type="entry name" value="ACW-9"/>
    <property type="match status" value="1"/>
</dbReference>